<dbReference type="EMBL" id="CM001223">
    <property type="protein sequence ID" value="KEH21715.1"/>
    <property type="molecule type" value="Genomic_DNA"/>
</dbReference>
<evidence type="ECO:0000256" key="3">
    <source>
        <dbReference type="ARBA" id="ARBA00022679"/>
    </source>
</evidence>
<dbReference type="GO" id="GO:0005886">
    <property type="term" value="C:plasma membrane"/>
    <property type="evidence" value="ECO:0000318"/>
    <property type="project" value="GO_Central"/>
</dbReference>
<dbReference type="PROSITE" id="PS50011">
    <property type="entry name" value="PROTEIN_KINASE_DOM"/>
    <property type="match status" value="1"/>
</dbReference>
<feature type="binding site" evidence="12">
    <location>
        <position position="561"/>
    </location>
    <ligand>
        <name>ATP</name>
        <dbReference type="ChEBI" id="CHEBI:30616"/>
    </ligand>
</feature>
<dbReference type="FunFam" id="2.60.120.430:FF:000003">
    <property type="entry name" value="FERONIA receptor-like kinase"/>
    <property type="match status" value="1"/>
</dbReference>
<dbReference type="PROSITE" id="PS00108">
    <property type="entry name" value="PROTEIN_KINASE_ST"/>
    <property type="match status" value="1"/>
</dbReference>
<evidence type="ECO:0000256" key="2">
    <source>
        <dbReference type="ARBA" id="ARBA00022527"/>
    </source>
</evidence>
<dbReference type="FunFam" id="1.10.510.10:FF:000252">
    <property type="entry name" value="Receptor-like protein kinase FERONIA"/>
    <property type="match status" value="1"/>
</dbReference>
<dbReference type="STRING" id="3880.A0A072U790"/>
<reference evidence="18" key="4">
    <citation type="journal article" date="2018" name="Nat. Plants">
        <title>Whole-genome landscape of Medicago truncatula symbiotic genes.</title>
        <authorList>
            <person name="Pecrix Y."/>
            <person name="Gamas P."/>
            <person name="Carrere S."/>
        </authorList>
    </citation>
    <scope>NUCLEOTIDE SEQUENCE</scope>
    <source>
        <tissue evidence="18">Leaves</tissue>
    </source>
</reference>
<feature type="domain" description="Protein kinase" evidence="16">
    <location>
        <begin position="533"/>
        <end position="808"/>
    </location>
</feature>
<gene>
    <name evidence="19" type="primary">25497566</name>
    <name evidence="17" type="ordered locus">MTR_7g015390</name>
    <name evidence="18" type="ORF">MtrunA17_Chr7g0219671</name>
</gene>
<feature type="region of interest" description="Disordered" evidence="13">
    <location>
        <begin position="822"/>
        <end position="869"/>
    </location>
</feature>
<feature type="compositionally biased region" description="Basic and acidic residues" evidence="13">
    <location>
        <begin position="822"/>
        <end position="833"/>
    </location>
</feature>
<dbReference type="InterPro" id="IPR000719">
    <property type="entry name" value="Prot_kinase_dom"/>
</dbReference>
<dbReference type="InterPro" id="IPR024788">
    <property type="entry name" value="Malectin-like_Carb-bd_dom"/>
</dbReference>
<dbReference type="GO" id="GO:0004672">
    <property type="term" value="F:protein kinase activity"/>
    <property type="evidence" value="ECO:0000318"/>
    <property type="project" value="GO_Central"/>
</dbReference>
<protein>
    <submittedName>
        <fullName evidence="17">Feronia receptor-like kinase</fullName>
    </submittedName>
</protein>
<keyword evidence="2" id="KW-0723">Serine/threonine-protein kinase</keyword>
<reference evidence="17 20" key="2">
    <citation type="journal article" date="2014" name="BMC Genomics">
        <title>An improved genome release (version Mt4.0) for the model legume Medicago truncatula.</title>
        <authorList>
            <person name="Tang H."/>
            <person name="Krishnakumar V."/>
            <person name="Bidwell S."/>
            <person name="Rosen B."/>
            <person name="Chan A."/>
            <person name="Zhou S."/>
            <person name="Gentzbittel L."/>
            <person name="Childs K.L."/>
            <person name="Yandell M."/>
            <person name="Gundlach H."/>
            <person name="Mayer K.F."/>
            <person name="Schwartz D.C."/>
            <person name="Town C.D."/>
        </authorList>
    </citation>
    <scope>GENOME REANNOTATION</scope>
    <source>
        <strain evidence="17">A17</strain>
        <strain evidence="19 20">cv. Jemalong A17</strain>
    </source>
</reference>
<keyword evidence="17" id="KW-0675">Receptor</keyword>
<evidence type="ECO:0000256" key="11">
    <source>
        <dbReference type="ARBA" id="ARBA00023180"/>
    </source>
</evidence>
<dbReference type="SMART" id="SM00220">
    <property type="entry name" value="S_TKc"/>
    <property type="match status" value="1"/>
</dbReference>
<evidence type="ECO:0000256" key="13">
    <source>
        <dbReference type="SAM" id="MobiDB-lite"/>
    </source>
</evidence>
<organism evidence="17 20">
    <name type="scientific">Medicago truncatula</name>
    <name type="common">Barrel medic</name>
    <name type="synonym">Medicago tribuloides</name>
    <dbReference type="NCBI Taxonomy" id="3880"/>
    <lineage>
        <taxon>Eukaryota</taxon>
        <taxon>Viridiplantae</taxon>
        <taxon>Streptophyta</taxon>
        <taxon>Embryophyta</taxon>
        <taxon>Tracheophyta</taxon>
        <taxon>Spermatophyta</taxon>
        <taxon>Magnoliopsida</taxon>
        <taxon>eudicotyledons</taxon>
        <taxon>Gunneridae</taxon>
        <taxon>Pentapetalae</taxon>
        <taxon>rosids</taxon>
        <taxon>fabids</taxon>
        <taxon>Fabales</taxon>
        <taxon>Fabaceae</taxon>
        <taxon>Papilionoideae</taxon>
        <taxon>50 kb inversion clade</taxon>
        <taxon>NPAAA clade</taxon>
        <taxon>Hologalegina</taxon>
        <taxon>IRL clade</taxon>
        <taxon>Trifolieae</taxon>
        <taxon>Medicago</taxon>
    </lineage>
</organism>
<dbReference type="PANTHER" id="PTHR34590">
    <property type="entry name" value="OS03G0124300 PROTEIN-RELATED"/>
    <property type="match status" value="1"/>
</dbReference>
<feature type="chain" id="PRO_5014499357" evidence="15">
    <location>
        <begin position="30"/>
        <end position="889"/>
    </location>
</feature>
<evidence type="ECO:0000256" key="14">
    <source>
        <dbReference type="SAM" id="Phobius"/>
    </source>
</evidence>
<dbReference type="FunFam" id="2.60.120.430:FF:000007">
    <property type="entry name" value="FERONIA receptor-like kinase"/>
    <property type="match status" value="1"/>
</dbReference>
<dbReference type="GO" id="GO:0004714">
    <property type="term" value="F:transmembrane receptor protein tyrosine kinase activity"/>
    <property type="evidence" value="ECO:0007669"/>
    <property type="project" value="InterPro"/>
</dbReference>
<keyword evidence="10 14" id="KW-0472">Membrane</keyword>
<reference evidence="19" key="3">
    <citation type="submission" date="2015-04" db="UniProtKB">
        <authorList>
            <consortium name="EnsemblPlants"/>
        </authorList>
    </citation>
    <scope>IDENTIFICATION</scope>
    <source>
        <strain evidence="19">cv. Jemalong A17</strain>
    </source>
</reference>
<evidence type="ECO:0000256" key="15">
    <source>
        <dbReference type="SAM" id="SignalP"/>
    </source>
</evidence>
<evidence type="ECO:0000256" key="1">
    <source>
        <dbReference type="ARBA" id="ARBA00004479"/>
    </source>
</evidence>
<dbReference type="GO" id="GO:0005524">
    <property type="term" value="F:ATP binding"/>
    <property type="evidence" value="ECO:0007669"/>
    <property type="project" value="UniProtKB-UniRule"/>
</dbReference>
<feature type="signal peptide" evidence="15">
    <location>
        <begin position="1"/>
        <end position="29"/>
    </location>
</feature>
<reference evidence="17 20" key="1">
    <citation type="journal article" date="2011" name="Nature">
        <title>The Medicago genome provides insight into the evolution of rhizobial symbioses.</title>
        <authorList>
            <person name="Young N.D."/>
            <person name="Debelle F."/>
            <person name="Oldroyd G.E."/>
            <person name="Geurts R."/>
            <person name="Cannon S.B."/>
            <person name="Udvardi M.K."/>
            <person name="Benedito V.A."/>
            <person name="Mayer K.F."/>
            <person name="Gouzy J."/>
            <person name="Schoof H."/>
            <person name="Van de Peer Y."/>
            <person name="Proost S."/>
            <person name="Cook D.R."/>
            <person name="Meyers B.C."/>
            <person name="Spannagl M."/>
            <person name="Cheung F."/>
            <person name="De Mita S."/>
            <person name="Krishnakumar V."/>
            <person name="Gundlach H."/>
            <person name="Zhou S."/>
            <person name="Mudge J."/>
            <person name="Bharti A.K."/>
            <person name="Murray J.D."/>
            <person name="Naoumkina M.A."/>
            <person name="Rosen B."/>
            <person name="Silverstein K.A."/>
            <person name="Tang H."/>
            <person name="Rombauts S."/>
            <person name="Zhao P.X."/>
            <person name="Zhou P."/>
            <person name="Barbe V."/>
            <person name="Bardou P."/>
            <person name="Bechner M."/>
            <person name="Bellec A."/>
            <person name="Berger A."/>
            <person name="Berges H."/>
            <person name="Bidwell S."/>
            <person name="Bisseling T."/>
            <person name="Choisne N."/>
            <person name="Couloux A."/>
            <person name="Denny R."/>
            <person name="Deshpande S."/>
            <person name="Dai X."/>
            <person name="Doyle J.J."/>
            <person name="Dudez A.M."/>
            <person name="Farmer A.D."/>
            <person name="Fouteau S."/>
            <person name="Franken C."/>
            <person name="Gibelin C."/>
            <person name="Gish J."/>
            <person name="Goldstein S."/>
            <person name="Gonzalez A.J."/>
            <person name="Green P.J."/>
            <person name="Hallab A."/>
            <person name="Hartog M."/>
            <person name="Hua A."/>
            <person name="Humphray S.J."/>
            <person name="Jeong D.H."/>
            <person name="Jing Y."/>
            <person name="Jocker A."/>
            <person name="Kenton S.M."/>
            <person name="Kim D.J."/>
            <person name="Klee K."/>
            <person name="Lai H."/>
            <person name="Lang C."/>
            <person name="Lin S."/>
            <person name="Macmil S.L."/>
            <person name="Magdelenat G."/>
            <person name="Matthews L."/>
            <person name="McCorrison J."/>
            <person name="Monaghan E.L."/>
            <person name="Mun J.H."/>
            <person name="Najar F.Z."/>
            <person name="Nicholson C."/>
            <person name="Noirot C."/>
            <person name="O'Bleness M."/>
            <person name="Paule C.R."/>
            <person name="Poulain J."/>
            <person name="Prion F."/>
            <person name="Qin B."/>
            <person name="Qu C."/>
            <person name="Retzel E.F."/>
            <person name="Riddle C."/>
            <person name="Sallet E."/>
            <person name="Samain S."/>
            <person name="Samson N."/>
            <person name="Sanders I."/>
            <person name="Saurat O."/>
            <person name="Scarpelli C."/>
            <person name="Schiex T."/>
            <person name="Segurens B."/>
            <person name="Severin A.J."/>
            <person name="Sherrier D.J."/>
            <person name="Shi R."/>
            <person name="Sims S."/>
            <person name="Singer S.R."/>
            <person name="Sinharoy S."/>
            <person name="Sterck L."/>
            <person name="Viollet A."/>
            <person name="Wang B.B."/>
            <person name="Wang K."/>
            <person name="Wang M."/>
            <person name="Wang X."/>
            <person name="Warfsmann J."/>
            <person name="Weissenbach J."/>
            <person name="White D.D."/>
            <person name="White J.D."/>
            <person name="Wiley G.B."/>
            <person name="Wincker P."/>
            <person name="Xing Y."/>
            <person name="Yang L."/>
            <person name="Yao Z."/>
            <person name="Ying F."/>
            <person name="Zhai J."/>
            <person name="Zhou L."/>
            <person name="Zuber A."/>
            <person name="Denarie J."/>
            <person name="Dixon R.A."/>
            <person name="May G.D."/>
            <person name="Schwartz D.C."/>
            <person name="Rogers J."/>
            <person name="Quetier F."/>
            <person name="Town C.D."/>
            <person name="Roe B.A."/>
        </authorList>
    </citation>
    <scope>NUCLEOTIDE SEQUENCE [LARGE SCALE GENOMIC DNA]</scope>
    <source>
        <strain evidence="17">A17</strain>
        <strain evidence="19 20">cv. Jemalong A17</strain>
    </source>
</reference>
<proteinExistence type="predicted"/>
<dbReference type="SUPFAM" id="SSF56112">
    <property type="entry name" value="Protein kinase-like (PK-like)"/>
    <property type="match status" value="1"/>
</dbReference>
<evidence type="ECO:0000256" key="10">
    <source>
        <dbReference type="ARBA" id="ARBA00023136"/>
    </source>
</evidence>
<keyword evidence="11" id="KW-0325">Glycoprotein</keyword>
<evidence type="ECO:0000259" key="16">
    <source>
        <dbReference type="PROSITE" id="PS50011"/>
    </source>
</evidence>
<dbReference type="InterPro" id="IPR008271">
    <property type="entry name" value="Ser/Thr_kinase_AS"/>
</dbReference>
<evidence type="ECO:0000313" key="17">
    <source>
        <dbReference type="EMBL" id="KEH21715.1"/>
    </source>
</evidence>
<feature type="transmembrane region" description="Helical" evidence="14">
    <location>
        <begin position="464"/>
        <end position="486"/>
    </location>
</feature>
<keyword evidence="8 12" id="KW-0067">ATP-binding</keyword>
<keyword evidence="4 14" id="KW-0812">Transmembrane</keyword>
<evidence type="ECO:0000313" key="18">
    <source>
        <dbReference type="EMBL" id="RHN44460.1"/>
    </source>
</evidence>
<dbReference type="Proteomes" id="UP000002051">
    <property type="component" value="Unassembled WGS sequence"/>
</dbReference>
<dbReference type="PROSITE" id="PS00107">
    <property type="entry name" value="PROTEIN_KINASE_ATP"/>
    <property type="match status" value="1"/>
</dbReference>
<keyword evidence="3 18" id="KW-0808">Transferase</keyword>
<dbReference type="Pfam" id="PF07714">
    <property type="entry name" value="PK_Tyr_Ser-Thr"/>
    <property type="match status" value="1"/>
</dbReference>
<dbReference type="Gramene" id="rna38581">
    <property type="protein sequence ID" value="RHN44460.1"/>
    <property type="gene ID" value="gene38581"/>
</dbReference>
<accession>A0A072U790</accession>
<dbReference type="EnsemblPlants" id="KEH21715">
    <property type="protein sequence ID" value="KEH21715"/>
    <property type="gene ID" value="MTR_7g015390"/>
</dbReference>
<keyword evidence="6 12" id="KW-0547">Nucleotide-binding</keyword>
<evidence type="ECO:0000256" key="6">
    <source>
        <dbReference type="ARBA" id="ARBA00022741"/>
    </source>
</evidence>
<dbReference type="InterPro" id="IPR017441">
    <property type="entry name" value="Protein_kinase_ATP_BS"/>
</dbReference>
<keyword evidence="5 15" id="KW-0732">Signal</keyword>
<dbReference type="InterPro" id="IPR011009">
    <property type="entry name" value="Kinase-like_dom_sf"/>
</dbReference>
<evidence type="ECO:0000256" key="7">
    <source>
        <dbReference type="ARBA" id="ARBA00022777"/>
    </source>
</evidence>
<evidence type="ECO:0000256" key="5">
    <source>
        <dbReference type="ARBA" id="ARBA00022729"/>
    </source>
</evidence>
<evidence type="ECO:0000256" key="4">
    <source>
        <dbReference type="ARBA" id="ARBA00022692"/>
    </source>
</evidence>
<evidence type="ECO:0000313" key="20">
    <source>
        <dbReference type="Proteomes" id="UP000002051"/>
    </source>
</evidence>
<dbReference type="OrthoDB" id="1403677at2759"/>
<dbReference type="GO" id="GO:0004674">
    <property type="term" value="F:protein serine/threonine kinase activity"/>
    <property type="evidence" value="ECO:0007669"/>
    <property type="project" value="UniProtKB-KW"/>
</dbReference>
<comment type="subcellular location">
    <subcellularLocation>
        <location evidence="1">Membrane</location>
        <topology evidence="1">Single-pass type I membrane protein</topology>
    </subcellularLocation>
</comment>
<feature type="compositionally biased region" description="Polar residues" evidence="13">
    <location>
        <begin position="847"/>
        <end position="869"/>
    </location>
</feature>
<dbReference type="HOGENOM" id="CLU_000288_42_1_1"/>
<dbReference type="InterPro" id="IPR045272">
    <property type="entry name" value="ANXUR1/2-like"/>
</dbReference>
<evidence type="ECO:0000256" key="12">
    <source>
        <dbReference type="PROSITE-ProRule" id="PRU10141"/>
    </source>
</evidence>
<dbReference type="Gene3D" id="1.10.510.10">
    <property type="entry name" value="Transferase(Phosphotransferase) domain 1"/>
    <property type="match status" value="1"/>
</dbReference>
<name>A0A072U790_MEDTR</name>
<dbReference type="FunFam" id="3.30.200.20:FF:000039">
    <property type="entry name" value="receptor-like protein kinase FERONIA"/>
    <property type="match status" value="1"/>
</dbReference>
<dbReference type="Proteomes" id="UP000265566">
    <property type="component" value="Chromosome 7"/>
</dbReference>
<dbReference type="Gene3D" id="3.30.200.20">
    <property type="entry name" value="Phosphorylase Kinase, domain 1"/>
    <property type="match status" value="1"/>
</dbReference>
<evidence type="ECO:0000256" key="9">
    <source>
        <dbReference type="ARBA" id="ARBA00022989"/>
    </source>
</evidence>
<evidence type="ECO:0000313" key="19">
    <source>
        <dbReference type="EnsemblPlants" id="KEH21715"/>
    </source>
</evidence>
<dbReference type="GO" id="GO:0010038">
    <property type="term" value="P:response to metal ion"/>
    <property type="evidence" value="ECO:0007669"/>
    <property type="project" value="UniProtKB-ARBA"/>
</dbReference>
<keyword evidence="9 14" id="KW-1133">Transmembrane helix</keyword>
<dbReference type="PANTHER" id="PTHR34590:SF15">
    <property type="entry name" value="PROTEIN KINASE DOMAIN-CONTAINING PROTEIN"/>
    <property type="match status" value="1"/>
</dbReference>
<dbReference type="EMBL" id="PSQE01000007">
    <property type="protein sequence ID" value="RHN44460.1"/>
    <property type="molecule type" value="Genomic_DNA"/>
</dbReference>
<dbReference type="Pfam" id="PF12819">
    <property type="entry name" value="Malectin_like"/>
    <property type="match status" value="1"/>
</dbReference>
<keyword evidence="7 17" id="KW-0418">Kinase</keyword>
<sequence>MANSRNKKFHTKIILLSLILLLFPLVATSYDPIYNLAINCGSSSDTTFDKRIWVGDNNDNTKLFSFNEPKTTNTSLTIPPNTLSNIQIPFTTARVSLSNFTYSFPSITTSPVFLRLHFYPTSYRNFEPSNSLSNALFSVKVNNNVTLLKNFNPSLWFYHDDEKITKEYCIQTKPNEKLNITFIPSNINQSNPYYAFINGIEVVSMPSFLYYTNLSDPKYHLISLDLDNRDYQVLNDKALETVYRVNVGGNQVPPNQDTGMFRNWDNDFPRYLEKQYPQSISSDFKHHLNYENNTIQNYTAPEAVYLTARSRGLDETEDFNVTWNFEVDVGFTYMVRLHFCEFDQHIKNIGDRVFQIFIANTLAEINADVISWSTTPMVPVHKDYAVSMHSQEGSSQIERLNLSIKLQRAPGRIFTRYGDVTLNGIEILKINDKNDNLFGSNPKLNISSKENVLPTKQQKKSTTVILVVVVSCLLLAFVVVGIIVYARRRRRLESHIEMEESSWRTRKEGSSTLPSHLCRYFTIAEIRAATNNFEDIFIIGVGGFGNVFKGYIDEGTPVAIKRLKPGSQQGVNEFMNEIELLSQLRHIHLVSLIGYCNEGAEMILVYDFMERGTLREYLYGSDNEPLTWKKRLEILLGAARGLHYLHAGAKHNIIHRDVKSTNILLDDKWVAKVSDFGLSKVGPTGMSMTHVSTKVKGSLGYLDPEYYLRQRLTLKSDVYSFGVVLLEVLCARPPLVRSLEKKKASLVFWFQRCYNEGVIIEEMVDPFIKDSITAECLKSYCQMVLSCLHDDGNQRMSMSDVVGALEFALQLEISEEDTKFGWNNEKEKSEKRQQVSQFISEDGSDIRFTSSSDDYETQTSKVSTNSASTEDQPLFSATVFSEIGNPRAR</sequence>
<dbReference type="Gene3D" id="2.60.120.430">
    <property type="entry name" value="Galactose-binding lectin"/>
    <property type="match status" value="2"/>
</dbReference>
<dbReference type="InterPro" id="IPR001245">
    <property type="entry name" value="Ser-Thr/Tyr_kinase_cat_dom"/>
</dbReference>
<dbReference type="AlphaFoldDB" id="A0A072U790"/>
<keyword evidence="20" id="KW-1185">Reference proteome</keyword>
<dbReference type="KEGG" id="mtr:25497566"/>
<dbReference type="CDD" id="cd14066">
    <property type="entry name" value="STKc_IRAK"/>
    <property type="match status" value="1"/>
</dbReference>
<evidence type="ECO:0000256" key="8">
    <source>
        <dbReference type="ARBA" id="ARBA00022840"/>
    </source>
</evidence>